<protein>
    <submittedName>
        <fullName evidence="4">Aldose 1-epimerase</fullName>
    </submittedName>
</protein>
<sequence>MVSLKNGSHSVLINQGELISYKENDYEFIHQKGSPGWGHSDTEMFPIIGPTEGAGYRVQVPKGNAIQDQHGLLRELVYTRDTADEKSASFSKEYKAGTVVENSKYPKKSRVPRLIWPFNFRFEKRFELLEDRLEISFIIRGDKDMPYMLGYHPAFQLRSASARVVSDNDSYSLEEVMSAGNKALQVANTDRLTLMDEREMEFATNGFGHFMLWSPVANMICVEPVTFYPYAVEQQFLHEGFMHLNEPRVEFSIALTPK</sequence>
<evidence type="ECO:0000313" key="4">
    <source>
        <dbReference type="EMBL" id="QBA64802.1"/>
    </source>
</evidence>
<proteinExistence type="predicted"/>
<dbReference type="GO" id="GO:0005975">
    <property type="term" value="P:carbohydrate metabolic process"/>
    <property type="evidence" value="ECO:0007669"/>
    <property type="project" value="InterPro"/>
</dbReference>
<dbReference type="AlphaFoldDB" id="A0A411EAP8"/>
<evidence type="ECO:0000256" key="1">
    <source>
        <dbReference type="ARBA" id="ARBA00001913"/>
    </source>
</evidence>
<dbReference type="GO" id="GO:0016853">
    <property type="term" value="F:isomerase activity"/>
    <property type="evidence" value="ECO:0007669"/>
    <property type="project" value="InterPro"/>
</dbReference>
<comment type="cofactor">
    <cofactor evidence="1">
        <name>Ca(2+)</name>
        <dbReference type="ChEBI" id="CHEBI:29108"/>
    </cofactor>
</comment>
<dbReference type="OrthoDB" id="9795355at2"/>
<dbReference type="EMBL" id="CP035544">
    <property type="protein sequence ID" value="QBA64802.1"/>
    <property type="molecule type" value="Genomic_DNA"/>
</dbReference>
<name>A0A411EAP8_9FLAO</name>
<evidence type="ECO:0000256" key="2">
    <source>
        <dbReference type="ARBA" id="ARBA00011245"/>
    </source>
</evidence>
<keyword evidence="3" id="KW-0106">Calcium</keyword>
<evidence type="ECO:0000313" key="5">
    <source>
        <dbReference type="Proteomes" id="UP000290889"/>
    </source>
</evidence>
<dbReference type="Pfam" id="PF01263">
    <property type="entry name" value="Aldose_epim"/>
    <property type="match status" value="1"/>
</dbReference>
<accession>A0A411EAP8</accession>
<dbReference type="KEGG" id="mur:EQY75_09850"/>
<keyword evidence="5" id="KW-1185">Reference proteome</keyword>
<dbReference type="GO" id="GO:0030246">
    <property type="term" value="F:carbohydrate binding"/>
    <property type="evidence" value="ECO:0007669"/>
    <property type="project" value="InterPro"/>
</dbReference>
<dbReference type="InterPro" id="IPR008183">
    <property type="entry name" value="Aldose_1/G6P_1-epimerase"/>
</dbReference>
<gene>
    <name evidence="4" type="ORF">EQY75_09850</name>
</gene>
<reference evidence="4 5" key="1">
    <citation type="submission" date="2019-01" db="EMBL/GenBank/DDBJ databases">
        <title>Muriicola soli sp. nov., isolated from soil.</title>
        <authorList>
            <person name="Kang H.J."/>
            <person name="Kim S.B."/>
        </authorList>
    </citation>
    <scope>NUCLEOTIDE SEQUENCE [LARGE SCALE GENOMIC DNA]</scope>
    <source>
        <strain evidence="4 5">MMS17-SY002</strain>
    </source>
</reference>
<dbReference type="SUPFAM" id="SSF74650">
    <property type="entry name" value="Galactose mutarotase-like"/>
    <property type="match status" value="1"/>
</dbReference>
<dbReference type="InterPro" id="IPR011013">
    <property type="entry name" value="Gal_mutarotase_sf_dom"/>
</dbReference>
<organism evidence="4 5">
    <name type="scientific">Muriicola soli</name>
    <dbReference type="NCBI Taxonomy" id="2507538"/>
    <lineage>
        <taxon>Bacteria</taxon>
        <taxon>Pseudomonadati</taxon>
        <taxon>Bacteroidota</taxon>
        <taxon>Flavobacteriia</taxon>
        <taxon>Flavobacteriales</taxon>
        <taxon>Flavobacteriaceae</taxon>
        <taxon>Muriicola</taxon>
    </lineage>
</organism>
<comment type="subunit">
    <text evidence="2">Monomer.</text>
</comment>
<evidence type="ECO:0000256" key="3">
    <source>
        <dbReference type="ARBA" id="ARBA00022837"/>
    </source>
</evidence>
<dbReference type="Gene3D" id="2.70.98.10">
    <property type="match status" value="1"/>
</dbReference>
<dbReference type="Proteomes" id="UP000290889">
    <property type="component" value="Chromosome"/>
</dbReference>
<dbReference type="InterPro" id="IPR014718">
    <property type="entry name" value="GH-type_carb-bd"/>
</dbReference>
<dbReference type="RefSeq" id="WP_129605459.1">
    <property type="nucleotide sequence ID" value="NZ_CP035544.1"/>
</dbReference>